<keyword evidence="6" id="KW-1185">Reference proteome</keyword>
<keyword evidence="2" id="KW-0812">Transmembrane</keyword>
<dbReference type="PANTHER" id="PTHR35038">
    <property type="entry name" value="DISSIMILATORY SULFITE REDUCTASE SIRA"/>
    <property type="match status" value="1"/>
</dbReference>
<evidence type="ECO:0000313" key="6">
    <source>
        <dbReference type="Proteomes" id="UP000318422"/>
    </source>
</evidence>
<sequence>MQVLRRVLLAIVAMGFFAGAGVAADDAPPPKLPKSTADHGKFKELQRVFASGPEVTKACLSCHTEASKQLHQTQHWKWEYTNPTTQQKLGKKHVINNFCTSVSSNYKACASCHIGYGLKDEGFDFASEENVDCLVCHDSTGKYKKPSGFAGHPVTKDTEFPPGSGKIIRGIDLSAIAQKVGKTRRETCGTCHFYGGGGDAVKHGDLDSSLDQPDKALDVHMDAEGLNFSCATCHKTEGHQVPGSRYAPTAADREGAHLRGKADSSNPATCQACHGQAPHTGKAKLNDHTDKVACQTCHIPAFARGDMPTKMSWDWSTAGKRDEKGKPLVVTNDDGHITYNGIKGDFVLEENVKPEYVWFNGTVNYTLLGDPIEKSQQPIAINRFEGSAGDGKSLIWPVKLFRGKQPFDPINKTLVVTHLAGEDDTAYWKNMVWDKAVAEGMKTLHKPFSGKVDFIETTAIWPITHMVAPKDKALGCNECHAKGGRLDKIEGIYIPGRDANKLVDTIGWLAAGGILAGVLIHGAIRALRRKH</sequence>
<dbReference type="Pfam" id="PF11783">
    <property type="entry name" value="Cytochrome_cB"/>
    <property type="match status" value="1"/>
</dbReference>
<dbReference type="PANTHER" id="PTHR35038:SF5">
    <property type="entry name" value="CYTOCHROME C-TYPE PROTEIN NRFB"/>
    <property type="match status" value="1"/>
</dbReference>
<name>A0A4Y4CT22_ZOORA</name>
<comment type="caution">
    <text evidence="5">The sequence shown here is derived from an EMBL/GenBank/DDBJ whole genome shotgun (WGS) entry which is preliminary data.</text>
</comment>
<proteinExistence type="predicted"/>
<evidence type="ECO:0000256" key="3">
    <source>
        <dbReference type="SAM" id="SignalP"/>
    </source>
</evidence>
<dbReference type="RefSeq" id="WP_141351986.1">
    <property type="nucleotide sequence ID" value="NZ_BJNV01000033.1"/>
</dbReference>
<reference evidence="5 6" key="1">
    <citation type="submission" date="2019-06" db="EMBL/GenBank/DDBJ databases">
        <title>Whole genome shotgun sequence of Zoogloea ramigera NBRC 15342.</title>
        <authorList>
            <person name="Hosoyama A."/>
            <person name="Uohara A."/>
            <person name="Ohji S."/>
            <person name="Ichikawa N."/>
        </authorList>
    </citation>
    <scope>NUCLEOTIDE SEQUENCE [LARGE SCALE GENOMIC DNA]</scope>
    <source>
        <strain evidence="5 6">NBRC 15342</strain>
    </source>
</reference>
<evidence type="ECO:0000256" key="2">
    <source>
        <dbReference type="SAM" id="Phobius"/>
    </source>
</evidence>
<feature type="signal peptide" evidence="3">
    <location>
        <begin position="1"/>
        <end position="23"/>
    </location>
</feature>
<dbReference type="InterPro" id="IPR051829">
    <property type="entry name" value="Multiheme_Cytochr_ET"/>
</dbReference>
<dbReference type="PIRSF" id="PIRSF039014">
    <property type="entry name" value="OTR_cyc"/>
    <property type="match status" value="1"/>
</dbReference>
<dbReference type="InterPro" id="IPR036280">
    <property type="entry name" value="Multihaem_cyt_sf"/>
</dbReference>
<dbReference type="InterPro" id="IPR024673">
    <property type="entry name" value="Octahem_Cyt_c"/>
</dbReference>
<dbReference type="Pfam" id="PF13435">
    <property type="entry name" value="Cytochrome_C554"/>
    <property type="match status" value="1"/>
</dbReference>
<dbReference type="Proteomes" id="UP000318422">
    <property type="component" value="Unassembled WGS sequence"/>
</dbReference>
<evidence type="ECO:0000256" key="1">
    <source>
        <dbReference type="ARBA" id="ARBA00022729"/>
    </source>
</evidence>
<dbReference type="InterPro" id="IPR023155">
    <property type="entry name" value="Cyt_c-552/4"/>
</dbReference>
<dbReference type="SUPFAM" id="SSF48695">
    <property type="entry name" value="Multiheme cytochromes"/>
    <property type="match status" value="1"/>
</dbReference>
<feature type="domain" description="Cytochrome c-552/4" evidence="4">
    <location>
        <begin position="58"/>
        <end position="137"/>
    </location>
</feature>
<keyword evidence="2" id="KW-1133">Transmembrane helix</keyword>
<dbReference type="NCBIfam" id="TIGR04315">
    <property type="entry name" value="octaheme_Shew"/>
    <property type="match status" value="1"/>
</dbReference>
<dbReference type="OrthoDB" id="9788513at2"/>
<feature type="transmembrane region" description="Helical" evidence="2">
    <location>
        <begin position="506"/>
        <end position="527"/>
    </location>
</feature>
<dbReference type="EMBL" id="BJNV01000033">
    <property type="protein sequence ID" value="GEC96048.1"/>
    <property type="molecule type" value="Genomic_DNA"/>
</dbReference>
<protein>
    <submittedName>
        <fullName evidence="5">Cytochrome c</fullName>
    </submittedName>
</protein>
<evidence type="ECO:0000259" key="4">
    <source>
        <dbReference type="Pfam" id="PF13435"/>
    </source>
</evidence>
<keyword evidence="2" id="KW-0472">Membrane</keyword>
<evidence type="ECO:0000313" key="5">
    <source>
        <dbReference type="EMBL" id="GEC96048.1"/>
    </source>
</evidence>
<dbReference type="AlphaFoldDB" id="A0A4Y4CT22"/>
<accession>A0A4Y4CT22</accession>
<organism evidence="5 6">
    <name type="scientific">Zoogloea ramigera</name>
    <dbReference type="NCBI Taxonomy" id="350"/>
    <lineage>
        <taxon>Bacteria</taxon>
        <taxon>Pseudomonadati</taxon>
        <taxon>Pseudomonadota</taxon>
        <taxon>Betaproteobacteria</taxon>
        <taxon>Rhodocyclales</taxon>
        <taxon>Zoogloeaceae</taxon>
        <taxon>Zoogloea</taxon>
    </lineage>
</organism>
<dbReference type="Gene3D" id="1.10.1130.10">
    <property type="entry name" value="Flavocytochrome C3, Chain A"/>
    <property type="match status" value="1"/>
</dbReference>
<keyword evidence="1 3" id="KW-0732">Signal</keyword>
<dbReference type="GO" id="GO:0016491">
    <property type="term" value="F:oxidoreductase activity"/>
    <property type="evidence" value="ECO:0007669"/>
    <property type="project" value="TreeGrafter"/>
</dbReference>
<feature type="chain" id="PRO_5021251497" evidence="3">
    <location>
        <begin position="24"/>
        <end position="531"/>
    </location>
</feature>
<gene>
    <name evidence="5" type="ORF">ZRA01_21210</name>
</gene>